<name>A0ABW5AXI1_9FLAO</name>
<accession>A0ABW5AXI1</accession>
<dbReference type="EMBL" id="JBHUHY010000006">
    <property type="protein sequence ID" value="MFD2186885.1"/>
    <property type="molecule type" value="Genomic_DNA"/>
</dbReference>
<dbReference type="Gene3D" id="2.40.50.100">
    <property type="match status" value="2"/>
</dbReference>
<evidence type="ECO:0000259" key="1">
    <source>
        <dbReference type="Pfam" id="PF03459"/>
    </source>
</evidence>
<evidence type="ECO:0000313" key="2">
    <source>
        <dbReference type="EMBL" id="MFD2186885.1"/>
    </source>
</evidence>
<dbReference type="Pfam" id="PF03459">
    <property type="entry name" value="TOBE"/>
    <property type="match status" value="1"/>
</dbReference>
<comment type="caution">
    <text evidence="2">The sequence shown here is derived from an EMBL/GenBank/DDBJ whole genome shotgun (WGS) entry which is preliminary data.</text>
</comment>
<reference evidence="3" key="1">
    <citation type="journal article" date="2019" name="Int. J. Syst. Evol. Microbiol.">
        <title>The Global Catalogue of Microorganisms (GCM) 10K type strain sequencing project: providing services to taxonomists for standard genome sequencing and annotation.</title>
        <authorList>
            <consortium name="The Broad Institute Genomics Platform"/>
            <consortium name="The Broad Institute Genome Sequencing Center for Infectious Disease"/>
            <person name="Wu L."/>
            <person name="Ma J."/>
        </authorList>
    </citation>
    <scope>NUCLEOTIDE SEQUENCE [LARGE SCALE GENOMIC DNA]</scope>
    <source>
        <strain evidence="3">DT92</strain>
    </source>
</reference>
<sequence>MNTLQGQISNIEVNGSLALVTVIVKNVSFTAIIIETPKTASYLKIGNTITILFKETEVVITTGSPEHISLQNQILGTVKKLEKGTLLSKLIINTEIGEIVSIITSNAVQKLSIEKGSEITAMIKTNEILLSQ</sequence>
<evidence type="ECO:0000313" key="3">
    <source>
        <dbReference type="Proteomes" id="UP001597344"/>
    </source>
</evidence>
<keyword evidence="3" id="KW-1185">Reference proteome</keyword>
<organism evidence="2 3">
    <name type="scientific">Aquimarina celericrescens</name>
    <dbReference type="NCBI Taxonomy" id="1964542"/>
    <lineage>
        <taxon>Bacteria</taxon>
        <taxon>Pseudomonadati</taxon>
        <taxon>Bacteroidota</taxon>
        <taxon>Flavobacteriia</taxon>
        <taxon>Flavobacteriales</taxon>
        <taxon>Flavobacteriaceae</taxon>
        <taxon>Aquimarina</taxon>
    </lineage>
</organism>
<dbReference type="Proteomes" id="UP001597344">
    <property type="component" value="Unassembled WGS sequence"/>
</dbReference>
<dbReference type="SUPFAM" id="SSF50331">
    <property type="entry name" value="MOP-like"/>
    <property type="match status" value="1"/>
</dbReference>
<protein>
    <submittedName>
        <fullName evidence="2">Molybdopterin-binding protein</fullName>
    </submittedName>
</protein>
<gene>
    <name evidence="2" type="ORF">ACFSJT_08785</name>
</gene>
<dbReference type="RefSeq" id="WP_378319881.1">
    <property type="nucleotide sequence ID" value="NZ_JBHUHY010000006.1"/>
</dbReference>
<feature type="domain" description="Transport-associated OB type 1" evidence="1">
    <location>
        <begin position="69"/>
        <end position="129"/>
    </location>
</feature>
<dbReference type="InterPro" id="IPR008995">
    <property type="entry name" value="Mo/tungstate-bd_C_term_dom"/>
</dbReference>
<proteinExistence type="predicted"/>
<dbReference type="InterPro" id="IPR005116">
    <property type="entry name" value="Transp-assoc_OB_typ1"/>
</dbReference>